<dbReference type="Gene3D" id="1.20.58.740">
    <property type="match status" value="1"/>
</dbReference>
<comment type="caution">
    <text evidence="2">The sequence shown here is derived from an EMBL/GenBank/DDBJ whole genome shotgun (WGS) entry which is preliminary data.</text>
</comment>
<evidence type="ECO:0000259" key="1">
    <source>
        <dbReference type="Pfam" id="PF20421"/>
    </source>
</evidence>
<keyword evidence="3" id="KW-1185">Reference proteome</keyword>
<reference evidence="2 3" key="1">
    <citation type="journal article" date="2019" name="Philos. Trans. R. Soc. Lond., B, Biol. Sci.">
        <title>Ant behaviour and brain gene expression of defending hosts depend on the ecological success of the intruding social parasite.</title>
        <authorList>
            <person name="Kaur R."/>
            <person name="Stoldt M."/>
            <person name="Jongepier E."/>
            <person name="Feldmeyer B."/>
            <person name="Menzel F."/>
            <person name="Bornberg-Bauer E."/>
            <person name="Foitzik S."/>
        </authorList>
    </citation>
    <scope>NUCLEOTIDE SEQUENCE [LARGE SCALE GENOMIC DNA]</scope>
    <source>
        <tissue evidence="2">Whole body</tissue>
    </source>
</reference>
<dbReference type="Proteomes" id="UP000310200">
    <property type="component" value="Unassembled WGS sequence"/>
</dbReference>
<dbReference type="Pfam" id="PF20421">
    <property type="entry name" value="DHR-2_Lobe_C"/>
    <property type="match status" value="1"/>
</dbReference>
<feature type="non-terminal residue" evidence="2">
    <location>
        <position position="1"/>
    </location>
</feature>
<dbReference type="InterPro" id="IPR046773">
    <property type="entry name" value="DOCKER_Lobe_C"/>
</dbReference>
<feature type="domain" description="DOCKER Lobe C" evidence="1">
    <location>
        <begin position="1"/>
        <end position="41"/>
    </location>
</feature>
<name>A0A4S2KB86_9HYME</name>
<dbReference type="AlphaFoldDB" id="A0A4S2KB86"/>
<dbReference type="EMBL" id="QBLH01002991">
    <property type="protein sequence ID" value="TGZ46056.1"/>
    <property type="molecule type" value="Genomic_DNA"/>
</dbReference>
<protein>
    <submittedName>
        <fullName evidence="2">Dedicator of cytokinesis protein 9</fullName>
    </submittedName>
</protein>
<gene>
    <name evidence="2" type="ORF">DBV15_11846</name>
</gene>
<feature type="non-terminal residue" evidence="2">
    <location>
        <position position="77"/>
    </location>
</feature>
<dbReference type="STRING" id="300112.A0A4S2KB86"/>
<sequence length="77" mass="8665">EFVKICYTALQINSKLITPDQHEYQEVLRENYQKLCQSLSSLFGEPIWPDEQVGSFKRNSAALFSAISGANNHTSTA</sequence>
<accession>A0A4S2KB86</accession>
<dbReference type="InterPro" id="IPR043162">
    <property type="entry name" value="DOCK_C_lobe_C"/>
</dbReference>
<evidence type="ECO:0000313" key="2">
    <source>
        <dbReference type="EMBL" id="TGZ46056.1"/>
    </source>
</evidence>
<organism evidence="2 3">
    <name type="scientific">Temnothorax longispinosus</name>
    <dbReference type="NCBI Taxonomy" id="300112"/>
    <lineage>
        <taxon>Eukaryota</taxon>
        <taxon>Metazoa</taxon>
        <taxon>Ecdysozoa</taxon>
        <taxon>Arthropoda</taxon>
        <taxon>Hexapoda</taxon>
        <taxon>Insecta</taxon>
        <taxon>Pterygota</taxon>
        <taxon>Neoptera</taxon>
        <taxon>Endopterygota</taxon>
        <taxon>Hymenoptera</taxon>
        <taxon>Apocrita</taxon>
        <taxon>Aculeata</taxon>
        <taxon>Formicoidea</taxon>
        <taxon>Formicidae</taxon>
        <taxon>Myrmicinae</taxon>
        <taxon>Temnothorax</taxon>
    </lineage>
</organism>
<proteinExistence type="predicted"/>
<evidence type="ECO:0000313" key="3">
    <source>
        <dbReference type="Proteomes" id="UP000310200"/>
    </source>
</evidence>